<name>A0A1I3I6P1_9ACTN</name>
<proteinExistence type="predicted"/>
<dbReference type="Pfam" id="PF04883">
    <property type="entry name" value="HK97-gp10_like"/>
    <property type="match status" value="1"/>
</dbReference>
<sequence>MGISIDTSELRELAVTLRASSGRVGAQAASALRRTAYAIEADAKALAPVDTGNLRSSIDTDIVGDGRHGAMTAEIGPSADYAPYVEFGTSVSAGQAFMGPAFERQVPGFEKAIEQIVDNIL</sequence>
<dbReference type="EMBL" id="FOQG01000008">
    <property type="protein sequence ID" value="SFI43596.1"/>
    <property type="molecule type" value="Genomic_DNA"/>
</dbReference>
<dbReference type="Proteomes" id="UP000198649">
    <property type="component" value="Unassembled WGS sequence"/>
</dbReference>
<evidence type="ECO:0000313" key="2">
    <source>
        <dbReference type="Proteomes" id="UP000198649"/>
    </source>
</evidence>
<dbReference type="NCBIfam" id="TIGR01725">
    <property type="entry name" value="phge_HK97_gp10"/>
    <property type="match status" value="1"/>
</dbReference>
<dbReference type="AlphaFoldDB" id="A0A1I3I6P1"/>
<accession>A0A1I3I6P1</accession>
<protein>
    <submittedName>
        <fullName evidence="1">Phage protein, HK97 gp10 family</fullName>
    </submittedName>
</protein>
<dbReference type="RefSeq" id="WP_170259288.1">
    <property type="nucleotide sequence ID" value="NZ_BKAF01000036.1"/>
</dbReference>
<gene>
    <name evidence="1" type="ORF">SAMN05216561_108139</name>
</gene>
<dbReference type="STRING" id="1005945.SAMN05216561_108139"/>
<reference evidence="1 2" key="1">
    <citation type="submission" date="2016-10" db="EMBL/GenBank/DDBJ databases">
        <authorList>
            <person name="de Groot N.N."/>
        </authorList>
    </citation>
    <scope>NUCLEOTIDE SEQUENCE [LARGE SCALE GENOMIC DNA]</scope>
    <source>
        <strain evidence="1 2">CGMCC 1.11156</strain>
    </source>
</reference>
<organism evidence="1 2">
    <name type="scientific">Nocardioides psychrotolerans</name>
    <dbReference type="NCBI Taxonomy" id="1005945"/>
    <lineage>
        <taxon>Bacteria</taxon>
        <taxon>Bacillati</taxon>
        <taxon>Actinomycetota</taxon>
        <taxon>Actinomycetes</taxon>
        <taxon>Propionibacteriales</taxon>
        <taxon>Nocardioidaceae</taxon>
        <taxon>Nocardioides</taxon>
    </lineage>
</organism>
<keyword evidence="2" id="KW-1185">Reference proteome</keyword>
<dbReference type="InterPro" id="IPR010064">
    <property type="entry name" value="HK97-gp10_tail"/>
</dbReference>
<evidence type="ECO:0000313" key="1">
    <source>
        <dbReference type="EMBL" id="SFI43596.1"/>
    </source>
</evidence>